<dbReference type="EMBL" id="QZEI01000047">
    <property type="protein sequence ID" value="RLV59019.1"/>
    <property type="molecule type" value="Genomic_DNA"/>
</dbReference>
<proteinExistence type="predicted"/>
<dbReference type="NCBIfam" id="TIGR02450">
    <property type="entry name" value="TIGR02450 family Trp-rich protein"/>
    <property type="match status" value="1"/>
</dbReference>
<protein>
    <submittedName>
        <fullName evidence="1">TIGR02450 family Trp-rich protein</fullName>
    </submittedName>
</protein>
<dbReference type="AlphaFoldDB" id="A0A3L8PW46"/>
<evidence type="ECO:0000313" key="2">
    <source>
        <dbReference type="Proteomes" id="UP000281474"/>
    </source>
</evidence>
<organism evidence="1 2">
    <name type="scientific">Parashewanella curva</name>
    <dbReference type="NCBI Taxonomy" id="2338552"/>
    <lineage>
        <taxon>Bacteria</taxon>
        <taxon>Pseudomonadati</taxon>
        <taxon>Pseudomonadota</taxon>
        <taxon>Gammaproteobacteria</taxon>
        <taxon>Alteromonadales</taxon>
        <taxon>Shewanellaceae</taxon>
        <taxon>Parashewanella</taxon>
    </lineage>
</organism>
<reference evidence="1 2" key="1">
    <citation type="submission" date="2018-09" db="EMBL/GenBank/DDBJ databases">
        <title>Phylogeny of the Shewanellaceae, and recommendation for two new genera, Pseudoshewanella and Parashewanella.</title>
        <authorList>
            <person name="Wang G."/>
        </authorList>
    </citation>
    <scope>NUCLEOTIDE SEQUENCE [LARGE SCALE GENOMIC DNA]</scope>
    <source>
        <strain evidence="1 2">C51</strain>
    </source>
</reference>
<dbReference type="InterPro" id="IPR012663">
    <property type="entry name" value="CHP02450_Tryp"/>
</dbReference>
<keyword evidence="2" id="KW-1185">Reference proteome</keyword>
<accession>A0A3L8PW46</accession>
<dbReference type="Pfam" id="PF09493">
    <property type="entry name" value="DUF2389"/>
    <property type="match status" value="1"/>
</dbReference>
<evidence type="ECO:0000313" key="1">
    <source>
        <dbReference type="EMBL" id="RLV59019.1"/>
    </source>
</evidence>
<dbReference type="Proteomes" id="UP000281474">
    <property type="component" value="Unassembled WGS sequence"/>
</dbReference>
<dbReference type="OrthoDB" id="5592973at2"/>
<dbReference type="RefSeq" id="WP_121839703.1">
    <property type="nucleotide sequence ID" value="NZ_ML014796.1"/>
</dbReference>
<name>A0A3L8PW46_9GAMM</name>
<sequence length="71" mass="8552">MNQVNPKHLLNSKWTKTEVVNKEKHFIIVELLKDEEDTIIGCSIEAVINHNQYQINWRELKNSTVWRYGWQ</sequence>
<gene>
    <name evidence="1" type="ORF">D5018_14415</name>
</gene>
<comment type="caution">
    <text evidence="1">The sequence shown here is derived from an EMBL/GenBank/DDBJ whole genome shotgun (WGS) entry which is preliminary data.</text>
</comment>